<dbReference type="Proteomes" id="UP000236743">
    <property type="component" value="Unassembled WGS sequence"/>
</dbReference>
<protein>
    <submittedName>
        <fullName evidence="2">Uncharacterized protein</fullName>
    </submittedName>
</protein>
<evidence type="ECO:0000256" key="1">
    <source>
        <dbReference type="SAM" id="MobiDB-lite"/>
    </source>
</evidence>
<feature type="compositionally biased region" description="Basic and acidic residues" evidence="1">
    <location>
        <begin position="131"/>
        <end position="147"/>
    </location>
</feature>
<feature type="region of interest" description="Disordered" evidence="1">
    <location>
        <begin position="118"/>
        <end position="154"/>
    </location>
</feature>
<name>A0A1H6CYE4_9HYPH</name>
<dbReference type="AlphaFoldDB" id="A0A1H6CYE4"/>
<feature type="compositionally biased region" description="Basic and acidic residues" evidence="1">
    <location>
        <begin position="179"/>
        <end position="190"/>
    </location>
</feature>
<evidence type="ECO:0000313" key="3">
    <source>
        <dbReference type="Proteomes" id="UP000236743"/>
    </source>
</evidence>
<keyword evidence="3" id="KW-1185">Reference proteome</keyword>
<feature type="region of interest" description="Disordered" evidence="1">
    <location>
        <begin position="1"/>
        <end position="91"/>
    </location>
</feature>
<proteinExistence type="predicted"/>
<feature type="compositionally biased region" description="Polar residues" evidence="1">
    <location>
        <begin position="75"/>
        <end position="91"/>
    </location>
</feature>
<dbReference type="EMBL" id="FNUY01000013">
    <property type="protein sequence ID" value="SEG78062.1"/>
    <property type="molecule type" value="Genomic_DNA"/>
</dbReference>
<gene>
    <name evidence="2" type="ORF">SAMN04488115_11391</name>
</gene>
<organism evidence="2 3">
    <name type="scientific">Bosea lathyri</name>
    <dbReference type="NCBI Taxonomy" id="1036778"/>
    <lineage>
        <taxon>Bacteria</taxon>
        <taxon>Pseudomonadati</taxon>
        <taxon>Pseudomonadota</taxon>
        <taxon>Alphaproteobacteria</taxon>
        <taxon>Hyphomicrobiales</taxon>
        <taxon>Boseaceae</taxon>
        <taxon>Bosea</taxon>
    </lineage>
</organism>
<feature type="region of interest" description="Disordered" evidence="1">
    <location>
        <begin position="167"/>
        <end position="209"/>
    </location>
</feature>
<reference evidence="2 3" key="1">
    <citation type="submission" date="2016-10" db="EMBL/GenBank/DDBJ databases">
        <authorList>
            <person name="de Groot N.N."/>
        </authorList>
    </citation>
    <scope>NUCLEOTIDE SEQUENCE [LARGE SCALE GENOMIC DNA]</scope>
    <source>
        <strain evidence="2 3">DSM 26656</strain>
    </source>
</reference>
<sequence length="225" mass="25053">MAQQPEVESRIARRVGLQPPRKQGAHQPAGPGGARRLGGRHPQQQRGDAGRLRRQRQPPARGQIEQARLAPWLDQNGSQSRATRSLGSGPQHSFRIARAHQQNARRVEAEFGQARCMQSPGLGIDEILPDPEDRALPRRPDGQPDGKPRRRGKIGCCGRIDLMQRRPREAATQGLVQRRRAEGHAPDRGRRGTQRRLGKAAPQVRQGERGRFLAHDSNCSLFVPL</sequence>
<evidence type="ECO:0000313" key="2">
    <source>
        <dbReference type="EMBL" id="SEG78062.1"/>
    </source>
</evidence>
<accession>A0A1H6CYE4</accession>